<protein>
    <submittedName>
        <fullName evidence="2">Uncharacterized protein</fullName>
    </submittedName>
</protein>
<evidence type="ECO:0000313" key="3">
    <source>
        <dbReference type="Proteomes" id="UP001500908"/>
    </source>
</evidence>
<comment type="caution">
    <text evidence="2">The sequence shown here is derived from an EMBL/GenBank/DDBJ whole genome shotgun (WGS) entry which is preliminary data.</text>
</comment>
<organism evidence="2 3">
    <name type="scientific">Salinactinospora qingdaonensis</name>
    <dbReference type="NCBI Taxonomy" id="702744"/>
    <lineage>
        <taxon>Bacteria</taxon>
        <taxon>Bacillati</taxon>
        <taxon>Actinomycetota</taxon>
        <taxon>Actinomycetes</taxon>
        <taxon>Streptosporangiales</taxon>
        <taxon>Nocardiopsidaceae</taxon>
        <taxon>Salinactinospora</taxon>
    </lineage>
</organism>
<gene>
    <name evidence="2" type="ORF">GCM10022402_05060</name>
</gene>
<feature type="region of interest" description="Disordered" evidence="1">
    <location>
        <begin position="1"/>
        <end position="41"/>
    </location>
</feature>
<feature type="compositionally biased region" description="Basic and acidic residues" evidence="1">
    <location>
        <begin position="13"/>
        <end position="29"/>
    </location>
</feature>
<proteinExistence type="predicted"/>
<reference evidence="3" key="1">
    <citation type="journal article" date="2019" name="Int. J. Syst. Evol. Microbiol.">
        <title>The Global Catalogue of Microorganisms (GCM) 10K type strain sequencing project: providing services to taxonomists for standard genome sequencing and annotation.</title>
        <authorList>
            <consortium name="The Broad Institute Genomics Platform"/>
            <consortium name="The Broad Institute Genome Sequencing Center for Infectious Disease"/>
            <person name="Wu L."/>
            <person name="Ma J."/>
        </authorList>
    </citation>
    <scope>NUCLEOTIDE SEQUENCE [LARGE SCALE GENOMIC DNA]</scope>
    <source>
        <strain evidence="3">JCM 17137</strain>
    </source>
</reference>
<name>A0ABP7EZN4_9ACTN</name>
<dbReference type="Proteomes" id="UP001500908">
    <property type="component" value="Unassembled WGS sequence"/>
</dbReference>
<dbReference type="EMBL" id="BAABDD010000002">
    <property type="protein sequence ID" value="GAA3727398.1"/>
    <property type="molecule type" value="Genomic_DNA"/>
</dbReference>
<accession>A0ABP7EZN4</accession>
<keyword evidence="3" id="KW-1185">Reference proteome</keyword>
<sequence>MACGTRSRTGVEAPRRAGETDSDARHAGTGDRTATQQRGRWHRWTGALAVTIAGVPPAPLCKERAGRA</sequence>
<evidence type="ECO:0000256" key="1">
    <source>
        <dbReference type="SAM" id="MobiDB-lite"/>
    </source>
</evidence>
<evidence type="ECO:0000313" key="2">
    <source>
        <dbReference type="EMBL" id="GAA3727398.1"/>
    </source>
</evidence>